<protein>
    <submittedName>
        <fullName evidence="1">Enoyl-CoA hydratase/isomerase</fullName>
    </submittedName>
</protein>
<dbReference type="AlphaFoldDB" id="A0A1G9HHX3"/>
<dbReference type="InterPro" id="IPR001753">
    <property type="entry name" value="Enoyl-CoA_hydra/iso"/>
</dbReference>
<sequence>MNINAQTALDLGLVSEVLPHEQLLPRARELAEMIMQAPRSTRHLAHSIVSHPWKEALAHDQGFQLTRQLYDMAIDEEGIFERLNRIKERFQRNGR</sequence>
<dbReference type="Proteomes" id="UP000182783">
    <property type="component" value="Unassembled WGS sequence"/>
</dbReference>
<dbReference type="EMBL" id="FNGM01000001">
    <property type="protein sequence ID" value="SDL12366.1"/>
    <property type="molecule type" value="Genomic_DNA"/>
</dbReference>
<dbReference type="GO" id="GO:0016853">
    <property type="term" value="F:isomerase activity"/>
    <property type="evidence" value="ECO:0007669"/>
    <property type="project" value="UniProtKB-KW"/>
</dbReference>
<proteinExistence type="predicted"/>
<dbReference type="Pfam" id="PF00378">
    <property type="entry name" value="ECH_1"/>
    <property type="match status" value="1"/>
</dbReference>
<dbReference type="Gene3D" id="3.90.226.10">
    <property type="entry name" value="2-enoyl-CoA Hydratase, Chain A, domain 1"/>
    <property type="match status" value="1"/>
</dbReference>
<dbReference type="SUPFAM" id="SSF52096">
    <property type="entry name" value="ClpP/crotonase"/>
    <property type="match status" value="1"/>
</dbReference>
<organism evidence="1 2">
    <name type="scientific">Paenibacillus jilunlii</name>
    <dbReference type="NCBI Taxonomy" id="682956"/>
    <lineage>
        <taxon>Bacteria</taxon>
        <taxon>Bacillati</taxon>
        <taxon>Bacillota</taxon>
        <taxon>Bacilli</taxon>
        <taxon>Bacillales</taxon>
        <taxon>Paenibacillaceae</taxon>
        <taxon>Paenibacillus</taxon>
    </lineage>
</organism>
<evidence type="ECO:0000313" key="2">
    <source>
        <dbReference type="Proteomes" id="UP000182783"/>
    </source>
</evidence>
<evidence type="ECO:0000313" key="1">
    <source>
        <dbReference type="EMBL" id="SDL12366.1"/>
    </source>
</evidence>
<accession>A0A1G9HHX3</accession>
<gene>
    <name evidence="1" type="ORF">SAMN05216191_101863</name>
</gene>
<dbReference type="InterPro" id="IPR029045">
    <property type="entry name" value="ClpP/crotonase-like_dom_sf"/>
</dbReference>
<keyword evidence="1" id="KW-0413">Isomerase</keyword>
<name>A0A1G9HHX3_9BACL</name>
<reference evidence="1 2" key="1">
    <citation type="submission" date="2016-10" db="EMBL/GenBank/DDBJ databases">
        <authorList>
            <person name="de Groot N.N."/>
        </authorList>
    </citation>
    <scope>NUCLEOTIDE SEQUENCE [LARGE SCALE GENOMIC DNA]</scope>
    <source>
        <strain evidence="1 2">CGMCC 1.10239</strain>
    </source>
</reference>